<dbReference type="InParanoid" id="A0A3Q7GZ73"/>
<protein>
    <submittedName>
        <fullName evidence="2">Uncharacterized protein</fullName>
    </submittedName>
</protein>
<organism evidence="2">
    <name type="scientific">Solanum lycopersicum</name>
    <name type="common">Tomato</name>
    <name type="synonym">Lycopersicon esculentum</name>
    <dbReference type="NCBI Taxonomy" id="4081"/>
    <lineage>
        <taxon>Eukaryota</taxon>
        <taxon>Viridiplantae</taxon>
        <taxon>Streptophyta</taxon>
        <taxon>Embryophyta</taxon>
        <taxon>Tracheophyta</taxon>
        <taxon>Spermatophyta</taxon>
        <taxon>Magnoliopsida</taxon>
        <taxon>eudicotyledons</taxon>
        <taxon>Gunneridae</taxon>
        <taxon>Pentapetalae</taxon>
        <taxon>asterids</taxon>
        <taxon>lamiids</taxon>
        <taxon>Solanales</taxon>
        <taxon>Solanaceae</taxon>
        <taxon>Solanoideae</taxon>
        <taxon>Solaneae</taxon>
        <taxon>Solanum</taxon>
        <taxon>Solanum subgen. Lycopersicon</taxon>
    </lineage>
</organism>
<dbReference type="EnsemblPlants" id="Solyc06g073250.1.1">
    <property type="protein sequence ID" value="Solyc06g073250.1.1.1"/>
    <property type="gene ID" value="Solyc06g073250.1"/>
</dbReference>
<keyword evidence="1" id="KW-0812">Transmembrane</keyword>
<keyword evidence="1" id="KW-1133">Transmembrane helix</keyword>
<feature type="transmembrane region" description="Helical" evidence="1">
    <location>
        <begin position="12"/>
        <end position="35"/>
    </location>
</feature>
<accession>A0A3Q7GZ73</accession>
<dbReference type="Gramene" id="Solyc06g073250.1.1">
    <property type="protein sequence ID" value="Solyc06g073250.1.1.1"/>
    <property type="gene ID" value="Solyc06g073250.1"/>
</dbReference>
<evidence type="ECO:0000313" key="3">
    <source>
        <dbReference type="Proteomes" id="UP000004994"/>
    </source>
</evidence>
<name>A0A3Q7GZ73_SOLLC</name>
<reference evidence="2" key="2">
    <citation type="submission" date="2019-01" db="UniProtKB">
        <authorList>
            <consortium name="EnsemblPlants"/>
        </authorList>
    </citation>
    <scope>IDENTIFICATION</scope>
    <source>
        <strain evidence="2">cv. Heinz 1706</strain>
    </source>
</reference>
<dbReference type="AlphaFoldDB" id="A0A3Q7GZ73"/>
<keyword evidence="3" id="KW-1185">Reference proteome</keyword>
<reference evidence="2" key="1">
    <citation type="journal article" date="2012" name="Nature">
        <title>The tomato genome sequence provides insights into fleshy fruit evolution.</title>
        <authorList>
            <consortium name="Tomato Genome Consortium"/>
        </authorList>
    </citation>
    <scope>NUCLEOTIDE SEQUENCE [LARGE SCALE GENOMIC DNA]</scope>
    <source>
        <strain evidence="2">cv. Heinz 1706</strain>
    </source>
</reference>
<proteinExistence type="predicted"/>
<evidence type="ECO:0000256" key="1">
    <source>
        <dbReference type="SAM" id="Phobius"/>
    </source>
</evidence>
<keyword evidence="1" id="KW-0472">Membrane</keyword>
<dbReference type="Proteomes" id="UP000004994">
    <property type="component" value="Chromosome 6"/>
</dbReference>
<evidence type="ECO:0000313" key="2">
    <source>
        <dbReference type="EnsemblPlants" id="Solyc06g073250.1.1.1"/>
    </source>
</evidence>
<dbReference type="PaxDb" id="4081-Solyc06g073250.1.1"/>
<sequence length="58" mass="7054">MMISLMRMRIRLYNRAIYGNFTLIKSFIIAIIRYLPCIVGHRSMRSNFMMTYKIIRFS</sequence>